<evidence type="ECO:0000259" key="9">
    <source>
        <dbReference type="SMART" id="SM00562"/>
    </source>
</evidence>
<keyword evidence="6" id="KW-0546">Nucleotide metabolism</keyword>
<dbReference type="PRINTS" id="PR01243">
    <property type="entry name" value="NUCDPKINASE"/>
</dbReference>
<comment type="similarity">
    <text evidence="2 7 8">Belongs to the NDK family.</text>
</comment>
<dbReference type="SMART" id="SM00562">
    <property type="entry name" value="NDK"/>
    <property type="match status" value="1"/>
</dbReference>
<sequence length="298" mass="35634">MLNRDLRKVAFVIFKPDVLQQNLEQSVWAFFERRQIRLLAQKVDFITRDKRKQLYIDFHVSSKTNWDLGTEFYELGPALFLIVYGDFPSTYNSLGEYISSELKGSFVPEEAKSGTVRGDFNSINPVFNLIHSSDNTNKALREIQIFFTRDELFSLIRDMRLKKLDLSFKDELQPKEYNFYSLFYKVKLELLKSVKIDGTLDEQHHDYLKTSLEALERITSRKEKRQKLLHLLTEEHQKYTQAGEYPRSLLRELSEYWRFPQLNYEKLFEQLYKGGVTLNSWERYLLKSTMFYITFKLE</sequence>
<dbReference type="EC" id="2.7.4.6" evidence="3"/>
<dbReference type="AlphaFoldDB" id="A0A1I4E2V1"/>
<evidence type="ECO:0000313" key="11">
    <source>
        <dbReference type="Proteomes" id="UP000198915"/>
    </source>
</evidence>
<dbReference type="PROSITE" id="PS51374">
    <property type="entry name" value="NDPK_LIKE"/>
    <property type="match status" value="1"/>
</dbReference>
<reference evidence="11" key="1">
    <citation type="submission" date="2016-10" db="EMBL/GenBank/DDBJ databases">
        <authorList>
            <person name="Varghese N."/>
            <person name="Submissions S."/>
        </authorList>
    </citation>
    <scope>NUCLEOTIDE SEQUENCE [LARGE SCALE GENOMIC DNA]</scope>
    <source>
        <strain evidence="11">OK042</strain>
    </source>
</reference>
<gene>
    <name evidence="10" type="ORF">SAMN05518846_12824</name>
</gene>
<protein>
    <recommendedName>
        <fullName evidence="3">nucleoside-diphosphate kinase</fullName>
        <ecNumber evidence="3">2.7.4.6</ecNumber>
    </recommendedName>
</protein>
<evidence type="ECO:0000313" key="10">
    <source>
        <dbReference type="EMBL" id="SFL00095.1"/>
    </source>
</evidence>
<dbReference type="SUPFAM" id="SSF54919">
    <property type="entry name" value="Nucleoside diphosphate kinase, NDK"/>
    <property type="match status" value="1"/>
</dbReference>
<evidence type="ECO:0000256" key="2">
    <source>
        <dbReference type="ARBA" id="ARBA00008142"/>
    </source>
</evidence>
<organism evidence="10 11">
    <name type="scientific">Brevibacillus centrosporus</name>
    <dbReference type="NCBI Taxonomy" id="54910"/>
    <lineage>
        <taxon>Bacteria</taxon>
        <taxon>Bacillati</taxon>
        <taxon>Bacillota</taxon>
        <taxon>Bacilli</taxon>
        <taxon>Bacillales</taxon>
        <taxon>Paenibacillaceae</taxon>
        <taxon>Brevibacillus</taxon>
    </lineage>
</organism>
<dbReference type="GO" id="GO:0006241">
    <property type="term" value="P:CTP biosynthetic process"/>
    <property type="evidence" value="ECO:0007669"/>
    <property type="project" value="InterPro"/>
</dbReference>
<evidence type="ECO:0000256" key="4">
    <source>
        <dbReference type="ARBA" id="ARBA00022679"/>
    </source>
</evidence>
<evidence type="ECO:0000256" key="5">
    <source>
        <dbReference type="ARBA" id="ARBA00022777"/>
    </source>
</evidence>
<evidence type="ECO:0000256" key="6">
    <source>
        <dbReference type="ARBA" id="ARBA00023080"/>
    </source>
</evidence>
<dbReference type="PANTHER" id="PTHR11349">
    <property type="entry name" value="NUCLEOSIDE DIPHOSPHATE KINASE"/>
    <property type="match status" value="1"/>
</dbReference>
<feature type="domain" description="Nucleoside diphosphate kinase-like" evidence="9">
    <location>
        <begin position="7"/>
        <end position="154"/>
    </location>
</feature>
<evidence type="ECO:0000256" key="7">
    <source>
        <dbReference type="PROSITE-ProRule" id="PRU00706"/>
    </source>
</evidence>
<dbReference type="InterPro" id="IPR034907">
    <property type="entry name" value="NDK-like_dom"/>
</dbReference>
<dbReference type="RefSeq" id="WP_092277301.1">
    <property type="nucleotide sequence ID" value="NZ_FORT01000028.1"/>
</dbReference>
<dbReference type="Gene3D" id="3.30.70.141">
    <property type="entry name" value="Nucleoside diphosphate kinase-like domain"/>
    <property type="match status" value="1"/>
</dbReference>
<keyword evidence="11" id="KW-1185">Reference proteome</keyword>
<dbReference type="GO" id="GO:0004550">
    <property type="term" value="F:nucleoside diphosphate kinase activity"/>
    <property type="evidence" value="ECO:0007669"/>
    <property type="project" value="UniProtKB-EC"/>
</dbReference>
<keyword evidence="4" id="KW-0808">Transferase</keyword>
<keyword evidence="5 10" id="KW-0418">Kinase</keyword>
<dbReference type="InterPro" id="IPR001564">
    <property type="entry name" value="Nucleoside_diP_kinase"/>
</dbReference>
<dbReference type="GO" id="GO:0006228">
    <property type="term" value="P:UTP biosynthetic process"/>
    <property type="evidence" value="ECO:0007669"/>
    <property type="project" value="InterPro"/>
</dbReference>
<comment type="cofactor">
    <cofactor evidence="1">
        <name>Mg(2+)</name>
        <dbReference type="ChEBI" id="CHEBI:18420"/>
    </cofactor>
</comment>
<dbReference type="InterPro" id="IPR036850">
    <property type="entry name" value="NDK-like_dom_sf"/>
</dbReference>
<evidence type="ECO:0000256" key="1">
    <source>
        <dbReference type="ARBA" id="ARBA00001946"/>
    </source>
</evidence>
<dbReference type="STRING" id="1884381.SAMN05518846_12824"/>
<dbReference type="Pfam" id="PF00334">
    <property type="entry name" value="NDK"/>
    <property type="match status" value="1"/>
</dbReference>
<proteinExistence type="inferred from homology"/>
<dbReference type="Proteomes" id="UP000198915">
    <property type="component" value="Unassembled WGS sequence"/>
</dbReference>
<evidence type="ECO:0000256" key="3">
    <source>
        <dbReference type="ARBA" id="ARBA00012966"/>
    </source>
</evidence>
<comment type="caution">
    <text evidence="7">Lacks conserved residue(s) required for the propagation of feature annotation.</text>
</comment>
<name>A0A1I4E2V1_9BACL</name>
<evidence type="ECO:0000256" key="8">
    <source>
        <dbReference type="RuleBase" id="RU004011"/>
    </source>
</evidence>
<accession>A0A1I4E2V1</accession>
<dbReference type="GO" id="GO:0006183">
    <property type="term" value="P:GTP biosynthetic process"/>
    <property type="evidence" value="ECO:0007669"/>
    <property type="project" value="InterPro"/>
</dbReference>
<dbReference type="EMBL" id="FORT01000028">
    <property type="protein sequence ID" value="SFL00095.1"/>
    <property type="molecule type" value="Genomic_DNA"/>
</dbReference>